<dbReference type="EMBL" id="FZNQ01000001">
    <property type="protein sequence ID" value="SNR24215.1"/>
    <property type="molecule type" value="Genomic_DNA"/>
</dbReference>
<accession>A0A238UQ13</accession>
<evidence type="ECO:0000313" key="11">
    <source>
        <dbReference type="Proteomes" id="UP000198397"/>
    </source>
</evidence>
<reference evidence="10 11" key="1">
    <citation type="submission" date="2017-06" db="EMBL/GenBank/DDBJ databases">
        <authorList>
            <person name="Kim H.J."/>
            <person name="Triplett B.A."/>
        </authorList>
    </citation>
    <scope>NUCLEOTIDE SEQUENCE [LARGE SCALE GENOMIC DNA]</scope>
    <source>
        <strain evidence="10 11">DSM 8800</strain>
    </source>
</reference>
<dbReference type="AlphaFoldDB" id="A0A238UQ13"/>
<gene>
    <name evidence="10" type="ORF">SAMN06264855_101237</name>
</gene>
<feature type="transmembrane region" description="Helical" evidence="9">
    <location>
        <begin position="139"/>
        <end position="161"/>
    </location>
</feature>
<feature type="transmembrane region" description="Helical" evidence="9">
    <location>
        <begin position="192"/>
        <end position="211"/>
    </location>
</feature>
<evidence type="ECO:0000256" key="1">
    <source>
        <dbReference type="ARBA" id="ARBA00004651"/>
    </source>
</evidence>
<dbReference type="OrthoDB" id="307937at2157"/>
<protein>
    <submittedName>
        <fullName evidence="10">Amino acid/amide ABC transporter membrane protein 1, HAAT family</fullName>
    </submittedName>
</protein>
<dbReference type="InterPro" id="IPR001851">
    <property type="entry name" value="ABC_transp_permease"/>
</dbReference>
<comment type="similarity">
    <text evidence="8">Belongs to the binding-protein-dependent transport system permease family. LivHM subfamily.</text>
</comment>
<dbReference type="CDD" id="cd06582">
    <property type="entry name" value="TM_PBP1_LivH_like"/>
    <property type="match status" value="1"/>
</dbReference>
<dbReference type="GO" id="GO:0022857">
    <property type="term" value="F:transmembrane transporter activity"/>
    <property type="evidence" value="ECO:0007669"/>
    <property type="project" value="InterPro"/>
</dbReference>
<dbReference type="Proteomes" id="UP000198397">
    <property type="component" value="Unassembled WGS sequence"/>
</dbReference>
<proteinExistence type="inferred from homology"/>
<evidence type="ECO:0000256" key="4">
    <source>
        <dbReference type="ARBA" id="ARBA00022692"/>
    </source>
</evidence>
<sequence>MALSTGIELAIDGLARGLSFALLGAAITLVFGLGNVLNLALGSFAVIAVVVAVTVGGAVGSVAVGAVAGLVVVAVLGLVVDRTLLSSVYRSEGEERIVLGIFVTLGLAIALDGIMFVYVPLTYSLAHGVPGVELAGIGIRGSTLLTFAVAIPVLVGLFGFLDRTQLGTATRTVVHDETGALLCGVNPRRIRTIIFVVSLVLAGIAGLLRAASSDVTVSAGFELTVFAIIVAIVGGVRDLRGTVLAGFGLGLVITAANFIVGAYLANVLLFAVAVAVLIARPEEIS</sequence>
<organism evidence="10 11">
    <name type="scientific">Halorubrum vacuolatum</name>
    <name type="common">Natronobacterium vacuolatum</name>
    <dbReference type="NCBI Taxonomy" id="63740"/>
    <lineage>
        <taxon>Archaea</taxon>
        <taxon>Methanobacteriati</taxon>
        <taxon>Methanobacteriota</taxon>
        <taxon>Stenosarchaea group</taxon>
        <taxon>Halobacteria</taxon>
        <taxon>Halobacteriales</taxon>
        <taxon>Haloferacaceae</taxon>
        <taxon>Halorubrum</taxon>
    </lineage>
</organism>
<dbReference type="PANTHER" id="PTHR11795">
    <property type="entry name" value="BRANCHED-CHAIN AMINO ACID TRANSPORT SYSTEM PERMEASE PROTEIN LIVH"/>
    <property type="match status" value="1"/>
</dbReference>
<keyword evidence="2" id="KW-0813">Transport</keyword>
<evidence type="ECO:0000256" key="8">
    <source>
        <dbReference type="ARBA" id="ARBA00037998"/>
    </source>
</evidence>
<feature type="transmembrane region" description="Helical" evidence="9">
    <location>
        <begin position="248"/>
        <end position="279"/>
    </location>
</feature>
<evidence type="ECO:0000256" key="5">
    <source>
        <dbReference type="ARBA" id="ARBA00022970"/>
    </source>
</evidence>
<feature type="transmembrane region" description="Helical" evidence="9">
    <location>
        <begin position="217"/>
        <end position="236"/>
    </location>
</feature>
<keyword evidence="3" id="KW-1003">Cell membrane</keyword>
<dbReference type="InterPro" id="IPR052157">
    <property type="entry name" value="BCAA_transport_permease"/>
</dbReference>
<feature type="transmembrane region" description="Helical" evidence="9">
    <location>
        <begin position="13"/>
        <end position="32"/>
    </location>
</feature>
<keyword evidence="7 9" id="KW-0472">Membrane</keyword>
<keyword evidence="4 9" id="KW-0812">Transmembrane</keyword>
<evidence type="ECO:0000256" key="3">
    <source>
        <dbReference type="ARBA" id="ARBA00022475"/>
    </source>
</evidence>
<evidence type="ECO:0000313" key="10">
    <source>
        <dbReference type="EMBL" id="SNR24215.1"/>
    </source>
</evidence>
<feature type="transmembrane region" description="Helical" evidence="9">
    <location>
        <begin position="97"/>
        <end position="119"/>
    </location>
</feature>
<keyword evidence="5" id="KW-0029">Amino-acid transport</keyword>
<evidence type="ECO:0000256" key="7">
    <source>
        <dbReference type="ARBA" id="ARBA00023136"/>
    </source>
</evidence>
<evidence type="ECO:0000256" key="2">
    <source>
        <dbReference type="ARBA" id="ARBA00022448"/>
    </source>
</evidence>
<dbReference type="Pfam" id="PF02653">
    <property type="entry name" value="BPD_transp_2"/>
    <property type="match status" value="1"/>
</dbReference>
<evidence type="ECO:0000256" key="6">
    <source>
        <dbReference type="ARBA" id="ARBA00022989"/>
    </source>
</evidence>
<comment type="subcellular location">
    <subcellularLocation>
        <location evidence="1">Cell membrane</location>
        <topology evidence="1">Multi-pass membrane protein</topology>
    </subcellularLocation>
</comment>
<keyword evidence="11" id="KW-1185">Reference proteome</keyword>
<name>A0A238UQ13_HALVU</name>
<feature type="transmembrane region" description="Helical" evidence="9">
    <location>
        <begin position="39"/>
        <end position="59"/>
    </location>
</feature>
<dbReference type="PANTHER" id="PTHR11795:SF450">
    <property type="entry name" value="ABC TRANSPORTER PERMEASE PROTEIN"/>
    <property type="match status" value="1"/>
</dbReference>
<evidence type="ECO:0000256" key="9">
    <source>
        <dbReference type="SAM" id="Phobius"/>
    </source>
</evidence>
<dbReference type="GO" id="GO:0005886">
    <property type="term" value="C:plasma membrane"/>
    <property type="evidence" value="ECO:0007669"/>
    <property type="project" value="UniProtKB-SubCell"/>
</dbReference>
<dbReference type="GO" id="GO:0006865">
    <property type="term" value="P:amino acid transport"/>
    <property type="evidence" value="ECO:0007669"/>
    <property type="project" value="UniProtKB-KW"/>
</dbReference>
<keyword evidence="6 9" id="KW-1133">Transmembrane helix</keyword>